<dbReference type="Gene3D" id="1.10.357.10">
    <property type="entry name" value="Tetracycline Repressor, domain 2"/>
    <property type="match status" value="1"/>
</dbReference>
<dbReference type="SUPFAM" id="SSF48498">
    <property type="entry name" value="Tetracyclin repressor-like, C-terminal domain"/>
    <property type="match status" value="1"/>
</dbReference>
<protein>
    <submittedName>
        <fullName evidence="6">AcrR family transcriptional regulator</fullName>
    </submittedName>
</protein>
<keyword evidence="7" id="KW-1185">Reference proteome</keyword>
<dbReference type="RefSeq" id="WP_143342545.1">
    <property type="nucleotide sequence ID" value="NZ_JAGIOO010000001.1"/>
</dbReference>
<dbReference type="EMBL" id="JAGIOO010000001">
    <property type="protein sequence ID" value="MBP2471559.1"/>
    <property type="molecule type" value="Genomic_DNA"/>
</dbReference>
<evidence type="ECO:0000259" key="5">
    <source>
        <dbReference type="PROSITE" id="PS50977"/>
    </source>
</evidence>
<sequence>MDTPRARIMAAARELFYWQGIQATGVEELAEKAAVSKRTLYKVFGSKDQVVTTYLAEMQAADIGSVANLARTDLTPRERLLALFDAPAQPERAPLFRGCPQHNAVVELAGPDHPAHELVHRNKLATLARITDTAREAGFADPEAVARRLFLLLEGAMALATSLDDVSAFGQAREIAEGLLGAA</sequence>
<feature type="DNA-binding region" description="H-T-H motif" evidence="4">
    <location>
        <begin position="25"/>
        <end position="44"/>
    </location>
</feature>
<evidence type="ECO:0000313" key="7">
    <source>
        <dbReference type="Proteomes" id="UP001519363"/>
    </source>
</evidence>
<dbReference type="InterPro" id="IPR001647">
    <property type="entry name" value="HTH_TetR"/>
</dbReference>
<dbReference type="Pfam" id="PF00440">
    <property type="entry name" value="TetR_N"/>
    <property type="match status" value="1"/>
</dbReference>
<proteinExistence type="predicted"/>
<keyword evidence="2 4" id="KW-0238">DNA-binding</keyword>
<dbReference type="InterPro" id="IPR036271">
    <property type="entry name" value="Tet_transcr_reg_TetR-rel_C_sf"/>
</dbReference>
<dbReference type="PANTHER" id="PTHR47506:SF1">
    <property type="entry name" value="HTH-TYPE TRANSCRIPTIONAL REGULATOR YJDC"/>
    <property type="match status" value="1"/>
</dbReference>
<keyword evidence="3" id="KW-0804">Transcription</keyword>
<evidence type="ECO:0000256" key="2">
    <source>
        <dbReference type="ARBA" id="ARBA00023125"/>
    </source>
</evidence>
<accession>A0ABS5A4P7</accession>
<name>A0ABS5A4P7_9PSEU</name>
<dbReference type="Proteomes" id="UP001519363">
    <property type="component" value="Unassembled WGS sequence"/>
</dbReference>
<dbReference type="PRINTS" id="PR00455">
    <property type="entry name" value="HTHTETR"/>
</dbReference>
<dbReference type="PANTHER" id="PTHR47506">
    <property type="entry name" value="TRANSCRIPTIONAL REGULATORY PROTEIN"/>
    <property type="match status" value="1"/>
</dbReference>
<evidence type="ECO:0000256" key="4">
    <source>
        <dbReference type="PROSITE-ProRule" id="PRU00335"/>
    </source>
</evidence>
<dbReference type="Pfam" id="PF16925">
    <property type="entry name" value="TetR_C_13"/>
    <property type="match status" value="1"/>
</dbReference>
<feature type="domain" description="HTH tetR-type" evidence="5">
    <location>
        <begin position="2"/>
        <end position="62"/>
    </location>
</feature>
<gene>
    <name evidence="6" type="ORF">JOF53_000431</name>
</gene>
<dbReference type="InterPro" id="IPR011075">
    <property type="entry name" value="TetR_C"/>
</dbReference>
<comment type="caution">
    <text evidence="6">The sequence shown here is derived from an EMBL/GenBank/DDBJ whole genome shotgun (WGS) entry which is preliminary data.</text>
</comment>
<dbReference type="InterPro" id="IPR009057">
    <property type="entry name" value="Homeodomain-like_sf"/>
</dbReference>
<dbReference type="SUPFAM" id="SSF46689">
    <property type="entry name" value="Homeodomain-like"/>
    <property type="match status" value="1"/>
</dbReference>
<reference evidence="6 7" key="1">
    <citation type="submission" date="2021-03" db="EMBL/GenBank/DDBJ databases">
        <title>Sequencing the genomes of 1000 actinobacteria strains.</title>
        <authorList>
            <person name="Klenk H.-P."/>
        </authorList>
    </citation>
    <scope>NUCLEOTIDE SEQUENCE [LARGE SCALE GENOMIC DNA]</scope>
    <source>
        <strain evidence="6 7">DSM 44580</strain>
    </source>
</reference>
<evidence type="ECO:0000256" key="1">
    <source>
        <dbReference type="ARBA" id="ARBA00023015"/>
    </source>
</evidence>
<evidence type="ECO:0000256" key="3">
    <source>
        <dbReference type="ARBA" id="ARBA00023163"/>
    </source>
</evidence>
<organism evidence="6 7">
    <name type="scientific">Crossiella equi</name>
    <dbReference type="NCBI Taxonomy" id="130796"/>
    <lineage>
        <taxon>Bacteria</taxon>
        <taxon>Bacillati</taxon>
        <taxon>Actinomycetota</taxon>
        <taxon>Actinomycetes</taxon>
        <taxon>Pseudonocardiales</taxon>
        <taxon>Pseudonocardiaceae</taxon>
        <taxon>Crossiella</taxon>
    </lineage>
</organism>
<keyword evidence="1" id="KW-0805">Transcription regulation</keyword>
<dbReference type="PROSITE" id="PS50977">
    <property type="entry name" value="HTH_TETR_2"/>
    <property type="match status" value="1"/>
</dbReference>
<evidence type="ECO:0000313" key="6">
    <source>
        <dbReference type="EMBL" id="MBP2471559.1"/>
    </source>
</evidence>